<comment type="subcellular location">
    <subcellularLocation>
        <location evidence="1 7">Virion</location>
    </subcellularLocation>
</comment>
<sequence>MAWGWWKRRRRRWWRGIFRRRRFARRRPRWTARRPRRRRVRRRRRWRRGRPRRRLFKKRRYKRRRKRQKIIIRQWQPGMVRRCYIIGYMAGLISGHGTFARNYSSHLEDRISKGPFGGGHATLRFSLTVLYNEFLRHLNFWTYSNENLELARYFGATFTFYRHPTADFIVTYNRKTPLGGNILTAPSLHPGNAMLTKRKILIPSLETRPKGKKYKKLRIGPPTLLTDKWYFQKDICDLTLLNLNVVQADLRFPFCSPQTDNTCVSFQVLSSVYNNYISITNWNESGMENRIKDFLRLAFPESGTRLTSFNQLNTFRTEGCFSHPQLHKPSSGSTPSNTVQQGQYFATLDGLWGDPIYVNSLNSSAPTTATKPTQEDLINKIYQNMTTYWAKFQQSQFPQEWRGQKCFCHLTGIFSPPFLTSGRISPEIFGLYKEIIYNPYTDKGKGNMVWIDPLSKEGFIYSDRQSKCLLKDMPLWCALFGYTDWIKKELDNWEAPFNYRLLIVCPYTFPKLYNEALPTYGYVPYSYQFGSGQMPDGSNYVPIKWRGKWYPNMIHQQRVMEDITITGPFAPKQNVPSVQMSIKYKFKFNWGGNPILEQIVRDPCTQPTYEIPGASNVPPRVQVIDPRVVGPHLTFKSWDIRRDQFSSKSIKRMSEQSEIAEPFFEGPKRPRIDLQPQAQQEEGSGTRLQREPRPWESEEEMESSQQSEEETTLTVREQLQQQYQEQLRIRQGIKHLFEQLVKTQQGVHVHPSLL</sequence>
<dbReference type="EMBL" id="PP856897">
    <property type="protein sequence ID" value="XBU06444.1"/>
    <property type="molecule type" value="Genomic_DNA"/>
</dbReference>
<evidence type="ECO:0000256" key="1">
    <source>
        <dbReference type="ARBA" id="ARBA00004328"/>
    </source>
</evidence>
<evidence type="ECO:0000256" key="3">
    <source>
        <dbReference type="ARBA" id="ARBA00018091"/>
    </source>
</evidence>
<dbReference type="InterPro" id="IPR004219">
    <property type="entry name" value="TTvirus_Unk"/>
</dbReference>
<evidence type="ECO:0000256" key="5">
    <source>
        <dbReference type="ARBA" id="ARBA00022561"/>
    </source>
</evidence>
<accession>A0AAU7SSS8</accession>
<evidence type="ECO:0000256" key="7">
    <source>
        <dbReference type="RuleBase" id="RU361230"/>
    </source>
</evidence>
<evidence type="ECO:0000313" key="9">
    <source>
        <dbReference type="EMBL" id="XBU06444.1"/>
    </source>
</evidence>
<feature type="compositionally biased region" description="Polar residues" evidence="8">
    <location>
        <begin position="676"/>
        <end position="687"/>
    </location>
</feature>
<protein>
    <recommendedName>
        <fullName evidence="3 7">Capsid protein</fullName>
    </recommendedName>
</protein>
<feature type="compositionally biased region" description="Acidic residues" evidence="8">
    <location>
        <begin position="697"/>
        <end position="711"/>
    </location>
</feature>
<keyword evidence="5 7" id="KW-0167">Capsid protein</keyword>
<evidence type="ECO:0000256" key="6">
    <source>
        <dbReference type="ARBA" id="ARBA00022844"/>
    </source>
</evidence>
<comment type="similarity">
    <text evidence="2 7">Belongs to the anelloviridae capsid protein family.</text>
</comment>
<keyword evidence="4 7" id="KW-1140">T=1 icosahedral capsid protein</keyword>
<reference evidence="9" key="1">
    <citation type="submission" date="2024-05" db="EMBL/GenBank/DDBJ databases">
        <authorList>
            <person name="Laubscher F."/>
            <person name="Chudzinski V."/>
            <person name="Cordey S."/>
            <person name="Hosszu-Fellous K."/>
            <person name="Kaiser L."/>
        </authorList>
    </citation>
    <scope>NUCLEOTIDE SEQUENCE</scope>
    <source>
        <strain evidence="9">933D4-7</strain>
    </source>
</reference>
<comment type="function">
    <text evidence="7">Self-assembles to form an icosahedral capsid.</text>
</comment>
<evidence type="ECO:0000256" key="4">
    <source>
        <dbReference type="ARBA" id="ARBA00022431"/>
    </source>
</evidence>
<proteinExistence type="inferred from homology"/>
<dbReference type="Pfam" id="PF02956">
    <property type="entry name" value="TT_ORF1"/>
    <property type="match status" value="1"/>
</dbReference>
<evidence type="ECO:0000256" key="8">
    <source>
        <dbReference type="SAM" id="MobiDB-lite"/>
    </source>
</evidence>
<organism evidence="9">
    <name type="scientific">Alphatorquevirus homin9</name>
    <dbReference type="NCBI Taxonomy" id="3048433"/>
    <lineage>
        <taxon>Viruses</taxon>
        <taxon>Monodnaviria</taxon>
        <taxon>Shotokuvirae</taxon>
        <taxon>Commensaviricota</taxon>
        <taxon>Cardeaviricetes</taxon>
        <taxon>Sanitavirales</taxon>
        <taxon>Anelloviridae</taxon>
        <taxon>Alphatorquevirus</taxon>
    </lineage>
</organism>
<evidence type="ECO:0000256" key="2">
    <source>
        <dbReference type="ARBA" id="ARBA00006131"/>
    </source>
</evidence>
<keyword evidence="6 7" id="KW-0946">Virion</keyword>
<feature type="region of interest" description="Disordered" evidence="8">
    <location>
        <begin position="649"/>
        <end position="713"/>
    </location>
</feature>
<name>A0AAU7SSS8_9VIRU</name>
<dbReference type="GO" id="GO:0039615">
    <property type="term" value="C:T=1 icosahedral viral capsid"/>
    <property type="evidence" value="ECO:0007669"/>
    <property type="project" value="UniProtKB-UniRule"/>
</dbReference>